<gene>
    <name evidence="1" type="ORF">DDE18_04120</name>
</gene>
<dbReference type="Proteomes" id="UP000246018">
    <property type="component" value="Unassembled WGS sequence"/>
</dbReference>
<accession>A0A2T8FGF3</accession>
<name>A0A2T8FGF3_9ACTN</name>
<evidence type="ECO:0000313" key="1">
    <source>
        <dbReference type="EMBL" id="PVG84786.1"/>
    </source>
</evidence>
<keyword evidence="2" id="KW-1185">Reference proteome</keyword>
<evidence type="ECO:0000313" key="2">
    <source>
        <dbReference type="Proteomes" id="UP000246018"/>
    </source>
</evidence>
<organism evidence="1 2">
    <name type="scientific">Nocardioides gansuensis</name>
    <dbReference type="NCBI Taxonomy" id="2138300"/>
    <lineage>
        <taxon>Bacteria</taxon>
        <taxon>Bacillati</taxon>
        <taxon>Actinomycetota</taxon>
        <taxon>Actinomycetes</taxon>
        <taxon>Propionibacteriales</taxon>
        <taxon>Nocardioidaceae</taxon>
        <taxon>Nocardioides</taxon>
    </lineage>
</organism>
<protein>
    <submittedName>
        <fullName evidence="1">Uncharacterized protein</fullName>
    </submittedName>
</protein>
<proteinExistence type="predicted"/>
<reference evidence="1 2" key="1">
    <citation type="submission" date="2018-04" db="EMBL/GenBank/DDBJ databases">
        <title>Genome of Nocardioides gansuensis WSJ-1.</title>
        <authorList>
            <person name="Wu S."/>
            <person name="Wang G."/>
        </authorList>
    </citation>
    <scope>NUCLEOTIDE SEQUENCE [LARGE SCALE GENOMIC DNA]</scope>
    <source>
        <strain evidence="1 2">WSJ-1</strain>
    </source>
</reference>
<comment type="caution">
    <text evidence="1">The sequence shown here is derived from an EMBL/GenBank/DDBJ whole genome shotgun (WGS) entry which is preliminary data.</text>
</comment>
<sequence>MASQHQPLDGLMRDLQELQAYAAEFGKVIHSAQDAAPARAEGSAAGVAHAEVDGTGSPVALRVDAHWEREVPADALGGCLLEAYQTAVQAHMARWSEDLQRRGWKYDAREMEQRIEARTPGESAFQVPVAFGEPRGISQLVTDVLQELDWSHQLASQPVAPAQTQSDRQSASRVSVTIEGDSLASVRIDPEWARGRDADAINGELAAALQSARLRSQPATRLPRADQHDELLGEVLKFLQQHRSDR</sequence>
<dbReference type="AlphaFoldDB" id="A0A2T8FGF3"/>
<dbReference type="EMBL" id="QDGZ01000001">
    <property type="protein sequence ID" value="PVG84786.1"/>
    <property type="molecule type" value="Genomic_DNA"/>
</dbReference>